<dbReference type="InterPro" id="IPR025332">
    <property type="entry name" value="DUF4238"/>
</dbReference>
<dbReference type="AlphaFoldDB" id="A0A1G7ASD0"/>
<evidence type="ECO:0000313" key="2">
    <source>
        <dbReference type="Proteomes" id="UP000199455"/>
    </source>
</evidence>
<organism evidence="1 2">
    <name type="scientific">Pedobacter soli</name>
    <dbReference type="NCBI Taxonomy" id="390242"/>
    <lineage>
        <taxon>Bacteria</taxon>
        <taxon>Pseudomonadati</taxon>
        <taxon>Bacteroidota</taxon>
        <taxon>Sphingobacteriia</taxon>
        <taxon>Sphingobacteriales</taxon>
        <taxon>Sphingobacteriaceae</taxon>
        <taxon>Pedobacter</taxon>
    </lineage>
</organism>
<dbReference type="Pfam" id="PF14022">
    <property type="entry name" value="DUF4238"/>
    <property type="match status" value="1"/>
</dbReference>
<accession>A0A1G7ASD0</accession>
<proteinExistence type="predicted"/>
<reference evidence="2" key="1">
    <citation type="submission" date="2016-10" db="EMBL/GenBank/DDBJ databases">
        <authorList>
            <person name="Varghese N."/>
            <person name="Submissions S."/>
        </authorList>
    </citation>
    <scope>NUCLEOTIDE SEQUENCE [LARGE SCALE GENOMIC DNA]</scope>
    <source>
        <strain evidence="2">DSM 18609</strain>
    </source>
</reference>
<sequence length="305" mass="35559">MSRVKRQHYVPLFYLKGFSNEQSQVYVFDKTDFHTYCTNPINIGVEGQFYDQEHIDHKFGKQFIEKTLGDIETSFSTLLQNLIEGMESRKIRAIDEDTKLHICRYVALQAIRTKEQRQSMEQLFGMMKQKFQHSGWLSAEQIDQLGFNIGPDETRFIHNSQLLPDNKFAAQLTGILMSHICLIFKNVSDMPLITSDNPVAKKSNLNNEVRSNSGFRSKGIEIMFPLSPGYLIAFLERTHFKDVEQYENEVLVLKDPQHIIHYNSFQVKGSYRRLFSKNADFELAREMITHDPNLGLENRERHRTG</sequence>
<dbReference type="EMBL" id="FMZH01000013">
    <property type="protein sequence ID" value="SDE17713.1"/>
    <property type="molecule type" value="Genomic_DNA"/>
</dbReference>
<evidence type="ECO:0000313" key="1">
    <source>
        <dbReference type="EMBL" id="SDE17713.1"/>
    </source>
</evidence>
<dbReference type="RefSeq" id="WP_090772209.1">
    <property type="nucleotide sequence ID" value="NZ_FMZH01000013.1"/>
</dbReference>
<protein>
    <recommendedName>
        <fullName evidence="3">DUF4238 domain-containing protein</fullName>
    </recommendedName>
</protein>
<dbReference type="STRING" id="390242.SAMN04488024_11337"/>
<gene>
    <name evidence="1" type="ORF">SAMN04488024_11337</name>
</gene>
<evidence type="ECO:0008006" key="3">
    <source>
        <dbReference type="Google" id="ProtNLM"/>
    </source>
</evidence>
<keyword evidence="2" id="KW-1185">Reference proteome</keyword>
<name>A0A1G7ASD0_9SPHI</name>
<dbReference type="Proteomes" id="UP000199455">
    <property type="component" value="Unassembled WGS sequence"/>
</dbReference>